<dbReference type="OrthoDB" id="9853352at2"/>
<name>A0A4P6HGV1_9BACT</name>
<dbReference type="EMBL" id="CP026538">
    <property type="protein sequence ID" value="QAZ66341.1"/>
    <property type="molecule type" value="Genomic_DNA"/>
</dbReference>
<organism evidence="1 2">
    <name type="scientific">Solidesulfovibrio carbinolicus</name>
    <dbReference type="NCBI Taxonomy" id="296842"/>
    <lineage>
        <taxon>Bacteria</taxon>
        <taxon>Pseudomonadati</taxon>
        <taxon>Thermodesulfobacteriota</taxon>
        <taxon>Desulfovibrionia</taxon>
        <taxon>Desulfovibrionales</taxon>
        <taxon>Desulfovibrionaceae</taxon>
        <taxon>Solidesulfovibrio</taxon>
    </lineage>
</organism>
<evidence type="ECO:0000313" key="1">
    <source>
        <dbReference type="EMBL" id="QAZ66341.1"/>
    </source>
</evidence>
<sequence>MASHTAQNAFISVFYEPIYSHKEQKALLRYEREDGSKGVIGLRHESLSTLQEAINAIAGGNASEENA</sequence>
<dbReference type="Proteomes" id="UP000293296">
    <property type="component" value="Chromosome"/>
</dbReference>
<reference evidence="1 2" key="1">
    <citation type="submission" date="2018-02" db="EMBL/GenBank/DDBJ databases">
        <title>Genome sequence of Desulfovibrio carbinolicus DSM 3852.</title>
        <authorList>
            <person name="Wilbanks E."/>
            <person name="Skennerton C.T."/>
            <person name="Orphan V.J."/>
        </authorList>
    </citation>
    <scope>NUCLEOTIDE SEQUENCE [LARGE SCALE GENOMIC DNA]</scope>
    <source>
        <strain evidence="1 2">DSM 3852</strain>
    </source>
</reference>
<dbReference type="KEGG" id="dcb:C3Y92_03415"/>
<protein>
    <submittedName>
        <fullName evidence="1">Uncharacterized protein</fullName>
    </submittedName>
</protein>
<dbReference type="RefSeq" id="WP_129349526.1">
    <property type="nucleotide sequence ID" value="NZ_CP026538.1"/>
</dbReference>
<evidence type="ECO:0000313" key="2">
    <source>
        <dbReference type="Proteomes" id="UP000293296"/>
    </source>
</evidence>
<dbReference type="AlphaFoldDB" id="A0A4P6HGV1"/>
<proteinExistence type="predicted"/>
<gene>
    <name evidence="1" type="ORF">C3Y92_03415</name>
</gene>
<keyword evidence="2" id="KW-1185">Reference proteome</keyword>
<accession>A0A4P6HGV1</accession>